<dbReference type="InterPro" id="IPR036047">
    <property type="entry name" value="F-box-like_dom_sf"/>
</dbReference>
<name>A0A6A5TXK2_9PLEO</name>
<dbReference type="InterPro" id="IPR001810">
    <property type="entry name" value="F-box_dom"/>
</dbReference>
<protein>
    <recommendedName>
        <fullName evidence="1">F-box domain-containing protein</fullName>
    </recommendedName>
</protein>
<evidence type="ECO:0000259" key="1">
    <source>
        <dbReference type="Pfam" id="PF12937"/>
    </source>
</evidence>
<dbReference type="Pfam" id="PF12937">
    <property type="entry name" value="F-box-like"/>
    <property type="match status" value="1"/>
</dbReference>
<dbReference type="SUPFAM" id="SSF81383">
    <property type="entry name" value="F-box domain"/>
    <property type="match status" value="1"/>
</dbReference>
<dbReference type="Proteomes" id="UP000800035">
    <property type="component" value="Unassembled WGS sequence"/>
</dbReference>
<evidence type="ECO:0000313" key="3">
    <source>
        <dbReference type="Proteomes" id="UP000800035"/>
    </source>
</evidence>
<dbReference type="CDD" id="cd09917">
    <property type="entry name" value="F-box_SF"/>
    <property type="match status" value="1"/>
</dbReference>
<dbReference type="Gene3D" id="1.20.1280.50">
    <property type="match status" value="1"/>
</dbReference>
<dbReference type="OrthoDB" id="4192220at2759"/>
<gene>
    <name evidence="2" type="ORF">CC80DRAFT_43193</name>
</gene>
<feature type="domain" description="F-box" evidence="1">
    <location>
        <begin position="4"/>
        <end position="48"/>
    </location>
</feature>
<keyword evidence="3" id="KW-1185">Reference proteome</keyword>
<dbReference type="AlphaFoldDB" id="A0A6A5TXK2"/>
<dbReference type="EMBL" id="ML976989">
    <property type="protein sequence ID" value="KAF1957375.1"/>
    <property type="molecule type" value="Genomic_DNA"/>
</dbReference>
<organism evidence="2 3">
    <name type="scientific">Byssothecium circinans</name>
    <dbReference type="NCBI Taxonomy" id="147558"/>
    <lineage>
        <taxon>Eukaryota</taxon>
        <taxon>Fungi</taxon>
        <taxon>Dikarya</taxon>
        <taxon>Ascomycota</taxon>
        <taxon>Pezizomycotina</taxon>
        <taxon>Dothideomycetes</taxon>
        <taxon>Pleosporomycetidae</taxon>
        <taxon>Pleosporales</taxon>
        <taxon>Massarineae</taxon>
        <taxon>Massarinaceae</taxon>
        <taxon>Byssothecium</taxon>
    </lineage>
</organism>
<reference evidence="2" key="1">
    <citation type="journal article" date="2020" name="Stud. Mycol.">
        <title>101 Dothideomycetes genomes: a test case for predicting lifestyles and emergence of pathogens.</title>
        <authorList>
            <person name="Haridas S."/>
            <person name="Albert R."/>
            <person name="Binder M."/>
            <person name="Bloem J."/>
            <person name="Labutti K."/>
            <person name="Salamov A."/>
            <person name="Andreopoulos B."/>
            <person name="Baker S."/>
            <person name="Barry K."/>
            <person name="Bills G."/>
            <person name="Bluhm B."/>
            <person name="Cannon C."/>
            <person name="Castanera R."/>
            <person name="Culley D."/>
            <person name="Daum C."/>
            <person name="Ezra D."/>
            <person name="Gonzalez J."/>
            <person name="Henrissat B."/>
            <person name="Kuo A."/>
            <person name="Liang C."/>
            <person name="Lipzen A."/>
            <person name="Lutzoni F."/>
            <person name="Magnuson J."/>
            <person name="Mondo S."/>
            <person name="Nolan M."/>
            <person name="Ohm R."/>
            <person name="Pangilinan J."/>
            <person name="Park H.-J."/>
            <person name="Ramirez L."/>
            <person name="Alfaro M."/>
            <person name="Sun H."/>
            <person name="Tritt A."/>
            <person name="Yoshinaga Y."/>
            <person name="Zwiers L.-H."/>
            <person name="Turgeon B."/>
            <person name="Goodwin S."/>
            <person name="Spatafora J."/>
            <person name="Crous P."/>
            <person name="Grigoriev I."/>
        </authorList>
    </citation>
    <scope>NUCLEOTIDE SEQUENCE</scope>
    <source>
        <strain evidence="2">CBS 675.92</strain>
    </source>
</reference>
<accession>A0A6A5TXK2</accession>
<proteinExistence type="predicted"/>
<evidence type="ECO:0000313" key="2">
    <source>
        <dbReference type="EMBL" id="KAF1957375.1"/>
    </source>
</evidence>
<sequence length="436" mass="48904">MSTIATLPNEILLDVFERLAGPPFGLVRAIRTCRRWYRLGVSFLYQDLLINTALRDDSTCARFSQYVGQRDFVDHISICITQVHLMGFSILSADAFDRLTELCDALLRMQNMKTFALSFEESTGEGFTAPSVAIVSILRSLPKTVTNLNLDCECMSAPQLGQPHVCHAVSDLLPRLRSLRLRTSHFCSGLLSSISPQATFDHERLHPRATFKANATSPLKYLLIRLVTSPESEQRAHTTLCYTGDKVLYGARLADTLQGLYTIGAFPLLRQFAIIGKVDATTSPQHDTWSVFKIRSFTRTKKTTWTLPWCARGGSSSLYMVRDDEGDWFGSYGEIVKALEGPLAWAGSGIKPQIKRQNNDYIWKLDHSKLSLRTEVIKNFGVSFRLWKHEEQAGTKLLQPRLSDGFDDTTPLAQSVPAGWGWVPEGPWNWTIAPPS</sequence>